<dbReference type="PROSITE" id="PS50943">
    <property type="entry name" value="HTH_CROC1"/>
    <property type="match status" value="1"/>
</dbReference>
<dbReference type="CDD" id="cd06529">
    <property type="entry name" value="S24_LexA-like"/>
    <property type="match status" value="1"/>
</dbReference>
<dbReference type="InterPro" id="IPR036286">
    <property type="entry name" value="LexA/Signal_pep-like_sf"/>
</dbReference>
<proteinExistence type="predicted"/>
<evidence type="ECO:0000256" key="3">
    <source>
        <dbReference type="ARBA" id="ARBA00023163"/>
    </source>
</evidence>
<accession>A0AAX3J5E9</accession>
<dbReference type="InterPro" id="IPR001387">
    <property type="entry name" value="Cro/C1-type_HTH"/>
</dbReference>
<evidence type="ECO:0000259" key="4">
    <source>
        <dbReference type="PROSITE" id="PS50943"/>
    </source>
</evidence>
<evidence type="ECO:0000313" key="6">
    <source>
        <dbReference type="Proteomes" id="UP000433737"/>
    </source>
</evidence>
<dbReference type="PANTHER" id="PTHR40661:SF3">
    <property type="entry name" value="FELS-1 PROPHAGE TRANSCRIPTIONAL REGULATOR"/>
    <property type="match status" value="1"/>
</dbReference>
<dbReference type="InterPro" id="IPR010982">
    <property type="entry name" value="Lambda_DNA-bd_dom_sf"/>
</dbReference>
<dbReference type="InterPro" id="IPR039418">
    <property type="entry name" value="LexA-like"/>
</dbReference>
<comment type="caution">
    <text evidence="5">The sequence shown here is derived from an EMBL/GenBank/DDBJ whole genome shotgun (WGS) entry which is preliminary data.</text>
</comment>
<protein>
    <submittedName>
        <fullName evidence="5">Ribonuclease BN</fullName>
    </submittedName>
</protein>
<dbReference type="Pfam" id="PF00717">
    <property type="entry name" value="Peptidase_S24"/>
    <property type="match status" value="1"/>
</dbReference>
<dbReference type="PANTHER" id="PTHR40661">
    <property type="match status" value="1"/>
</dbReference>
<gene>
    <name evidence="5" type="ORF">PANT111_170167</name>
</gene>
<organism evidence="5 6">
    <name type="scientific">Pantoea brenneri</name>
    <dbReference type="NCBI Taxonomy" id="472694"/>
    <lineage>
        <taxon>Bacteria</taxon>
        <taxon>Pseudomonadati</taxon>
        <taxon>Pseudomonadota</taxon>
        <taxon>Gammaproteobacteria</taxon>
        <taxon>Enterobacterales</taxon>
        <taxon>Erwiniaceae</taxon>
        <taxon>Pantoea</taxon>
    </lineage>
</organism>
<keyword evidence="3" id="KW-0804">Transcription</keyword>
<evidence type="ECO:0000256" key="1">
    <source>
        <dbReference type="ARBA" id="ARBA00023015"/>
    </source>
</evidence>
<feature type="domain" description="HTH cro/C1-type" evidence="4">
    <location>
        <begin position="44"/>
        <end position="87"/>
    </location>
</feature>
<name>A0AAX3J5E9_9GAMM</name>
<dbReference type="SUPFAM" id="SSF47413">
    <property type="entry name" value="lambda repressor-like DNA-binding domains"/>
    <property type="match status" value="1"/>
</dbReference>
<dbReference type="SMART" id="SM00530">
    <property type="entry name" value="HTH_XRE"/>
    <property type="match status" value="1"/>
</dbReference>
<dbReference type="GO" id="GO:0003677">
    <property type="term" value="F:DNA binding"/>
    <property type="evidence" value="ECO:0007669"/>
    <property type="project" value="UniProtKB-KW"/>
</dbReference>
<sequence>MSELKVQSTNYMLELMVHGKERESFSHRLALACEKAGIGPYGRQAEIAARLKVTPKAVSKWFNGESVPRQAMMEKLAKLLGSTAQYLYGYTDNDGIDSDHYKRTSDSYRVDVLDVQASAGPGTMLSNEFVEKIRAIEYTTEQARSMFNGRPQESVKVVTVNGDSMEGTINPGDEIFVDITVNQFDGDGIYVFVFGRSLHVKRLQMLKNRLAVISDNPAYERWFIENNEEDQLFVMAKVLIRQSIDLRRFG</sequence>
<dbReference type="AlphaFoldDB" id="A0AAX3J5E9"/>
<evidence type="ECO:0000256" key="2">
    <source>
        <dbReference type="ARBA" id="ARBA00023125"/>
    </source>
</evidence>
<dbReference type="SUPFAM" id="SSF51306">
    <property type="entry name" value="LexA/Signal peptidase"/>
    <property type="match status" value="1"/>
</dbReference>
<reference evidence="5 6" key="1">
    <citation type="submission" date="2019-10" db="EMBL/GenBank/DDBJ databases">
        <authorList>
            <person name="Karimi E."/>
        </authorList>
    </citation>
    <scope>NUCLEOTIDE SEQUENCE [LARGE SCALE GENOMIC DNA]</scope>
    <source>
        <strain evidence="5">Pantoea sp. 111</strain>
    </source>
</reference>
<dbReference type="Proteomes" id="UP000433737">
    <property type="component" value="Unassembled WGS sequence"/>
</dbReference>
<keyword evidence="2" id="KW-0238">DNA-binding</keyword>
<dbReference type="Gene3D" id="2.10.109.10">
    <property type="entry name" value="Umud Fragment, subunit A"/>
    <property type="match status" value="1"/>
</dbReference>
<dbReference type="InterPro" id="IPR015927">
    <property type="entry name" value="Peptidase_S24_S26A/B/C"/>
</dbReference>
<dbReference type="EMBL" id="CABWMH010000009">
    <property type="protein sequence ID" value="VXB74158.1"/>
    <property type="molecule type" value="Genomic_DNA"/>
</dbReference>
<keyword evidence="1" id="KW-0805">Transcription regulation</keyword>
<dbReference type="Pfam" id="PF01381">
    <property type="entry name" value="HTH_3"/>
    <property type="match status" value="1"/>
</dbReference>
<dbReference type="Gene3D" id="1.10.260.40">
    <property type="entry name" value="lambda repressor-like DNA-binding domains"/>
    <property type="match status" value="1"/>
</dbReference>
<dbReference type="CDD" id="cd00093">
    <property type="entry name" value="HTH_XRE"/>
    <property type="match status" value="1"/>
</dbReference>
<evidence type="ECO:0000313" key="5">
    <source>
        <dbReference type="EMBL" id="VXB74158.1"/>
    </source>
</evidence>